<keyword evidence="2" id="KW-1003">Cell membrane</keyword>
<name>A0ABQ4NLY9_9RHOB</name>
<accession>A0ABQ4NLY9</accession>
<dbReference type="InterPro" id="IPR029044">
    <property type="entry name" value="Nucleotide-diphossugar_trans"/>
</dbReference>
<evidence type="ECO:0000313" key="7">
    <source>
        <dbReference type="EMBL" id="GIT95404.1"/>
    </source>
</evidence>
<evidence type="ECO:0000313" key="8">
    <source>
        <dbReference type="Proteomes" id="UP000786693"/>
    </source>
</evidence>
<keyword evidence="8" id="KW-1185">Reference proteome</keyword>
<keyword evidence="6" id="KW-0812">Transmembrane</keyword>
<dbReference type="PANTHER" id="PTHR22913:SF12">
    <property type="entry name" value="MANNURONAN SYNTHASE"/>
    <property type="match status" value="1"/>
</dbReference>
<organism evidence="7 8">
    <name type="scientific">Jannaschia pagri</name>
    <dbReference type="NCBI Taxonomy" id="2829797"/>
    <lineage>
        <taxon>Bacteria</taxon>
        <taxon>Pseudomonadati</taxon>
        <taxon>Pseudomonadota</taxon>
        <taxon>Alphaproteobacteria</taxon>
        <taxon>Rhodobacterales</taxon>
        <taxon>Roseobacteraceae</taxon>
        <taxon>Jannaschia</taxon>
    </lineage>
</organism>
<dbReference type="PANTHER" id="PTHR22913">
    <property type="entry name" value="HYALURONAN SYNTHASE"/>
    <property type="match status" value="1"/>
</dbReference>
<evidence type="ECO:0000256" key="3">
    <source>
        <dbReference type="ARBA" id="ARBA00022676"/>
    </source>
</evidence>
<feature type="transmembrane region" description="Helical" evidence="6">
    <location>
        <begin position="420"/>
        <end position="442"/>
    </location>
</feature>
<evidence type="ECO:0000256" key="4">
    <source>
        <dbReference type="ARBA" id="ARBA00022679"/>
    </source>
</evidence>
<dbReference type="SUPFAM" id="SSF53448">
    <property type="entry name" value="Nucleotide-diphospho-sugar transferases"/>
    <property type="match status" value="1"/>
</dbReference>
<feature type="transmembrane region" description="Helical" evidence="6">
    <location>
        <begin position="473"/>
        <end position="492"/>
    </location>
</feature>
<sequence length="494" mass="54726">MLSMRFASHVAYLSVVVILGSAISPELLGASPEALIALGALGIWRYSWAAVNFSRALWFRLISQPKRRIAAQARFAAQGAPSHAYMLVTSYMIDTATTLAVYRSVFAAAANARDGATIVVSVVDGADERLIRQIFTTSAASKTGTVKLIIDRIPGTGKRDALARSLQIIARHHPTPHDVLLVADGDTCVPDNIIARIAPVFSDPKVGALTTDEAVSIPDDGLFKDWFELRFDQRQVMMCSMGLSKRVLTLTGRMSAFRAALATDPSFIEMVRADYIDHLRLGRVNFLTGDDKSTWFWLLRNGYQMVYLPDVQSISAETQPKPTFFESANALMVRWFGNMLRTNGRALMLSPRKMGLFTWWSILDQRVSIWTTISGPCLALLAALLVDFALLAIYLSWIMATRYVFVTLITAFRGRVGFPITYPFLLYFSQLYGALVKSFVLFRLDRQKWTRQSGGGARAQVTVGQRLVMASSVYMNGLAYGLLAIGLLVYVGRL</sequence>
<keyword evidence="5 6" id="KW-0472">Membrane</keyword>
<evidence type="ECO:0000256" key="6">
    <source>
        <dbReference type="SAM" id="Phobius"/>
    </source>
</evidence>
<feature type="transmembrane region" description="Helical" evidence="6">
    <location>
        <begin position="378"/>
        <end position="400"/>
    </location>
</feature>
<evidence type="ECO:0000256" key="1">
    <source>
        <dbReference type="ARBA" id="ARBA00004236"/>
    </source>
</evidence>
<dbReference type="EMBL" id="BPFH01000003">
    <property type="protein sequence ID" value="GIT95404.1"/>
    <property type="molecule type" value="Genomic_DNA"/>
</dbReference>
<proteinExistence type="predicted"/>
<evidence type="ECO:0000256" key="5">
    <source>
        <dbReference type="ARBA" id="ARBA00023136"/>
    </source>
</evidence>
<protein>
    <submittedName>
        <fullName evidence="7">Mannuronan synthase</fullName>
    </submittedName>
</protein>
<comment type="subcellular location">
    <subcellularLocation>
        <location evidence="1">Cell membrane</location>
    </subcellularLocation>
</comment>
<dbReference type="RefSeq" id="WP_255588436.1">
    <property type="nucleotide sequence ID" value="NZ_BPFH01000003.1"/>
</dbReference>
<dbReference type="Gene3D" id="3.90.550.10">
    <property type="entry name" value="Spore Coat Polysaccharide Biosynthesis Protein SpsA, Chain A"/>
    <property type="match status" value="1"/>
</dbReference>
<keyword evidence="4" id="KW-0808">Transferase</keyword>
<comment type="caution">
    <text evidence="7">The sequence shown here is derived from an EMBL/GenBank/DDBJ whole genome shotgun (WGS) entry which is preliminary data.</text>
</comment>
<reference evidence="7 8" key="1">
    <citation type="submission" date="2021-05" db="EMBL/GenBank/DDBJ databases">
        <title>Bacteria Genome sequencing.</title>
        <authorList>
            <person name="Takabe Y."/>
            <person name="Nakajima Y."/>
            <person name="Suzuki S."/>
            <person name="Shiozaki T."/>
        </authorList>
    </citation>
    <scope>NUCLEOTIDE SEQUENCE [LARGE SCALE GENOMIC DNA]</scope>
    <source>
        <strain evidence="7 8">AI_62</strain>
    </source>
</reference>
<evidence type="ECO:0000256" key="2">
    <source>
        <dbReference type="ARBA" id="ARBA00022475"/>
    </source>
</evidence>
<gene>
    <name evidence="7" type="primary">alg8_2</name>
    <name evidence="7" type="ORF">JANAI62_20270</name>
</gene>
<dbReference type="Pfam" id="PF13641">
    <property type="entry name" value="Glyco_tranf_2_3"/>
    <property type="match status" value="1"/>
</dbReference>
<keyword evidence="3" id="KW-0328">Glycosyltransferase</keyword>
<keyword evidence="6" id="KW-1133">Transmembrane helix</keyword>
<dbReference type="Proteomes" id="UP000786693">
    <property type="component" value="Unassembled WGS sequence"/>
</dbReference>